<dbReference type="AlphaFoldDB" id="A0A1C6YWA6"/>
<dbReference type="OrthoDB" id="6623212at2"/>
<evidence type="ECO:0000259" key="1">
    <source>
        <dbReference type="Pfam" id="PF12883"/>
    </source>
</evidence>
<evidence type="ECO:0000313" key="2">
    <source>
        <dbReference type="EMBL" id="SCM51101.1"/>
    </source>
</evidence>
<dbReference type="InterPro" id="IPR024289">
    <property type="entry name" value="DUF3828"/>
</dbReference>
<dbReference type="Gene3D" id="3.10.450.50">
    <property type="match status" value="1"/>
</dbReference>
<reference evidence="2 3" key="1">
    <citation type="submission" date="2016-09" db="EMBL/GenBank/DDBJ databases">
        <authorList>
            <person name="Capua I."/>
            <person name="De Benedictis P."/>
            <person name="Joannis T."/>
            <person name="Lombin L.H."/>
            <person name="Cattoli G."/>
        </authorList>
    </citation>
    <scope>NUCLEOTIDE SEQUENCE [LARGE SCALE GENOMIC DNA]</scope>
    <source>
        <strain evidence="2 3">GB001</strain>
    </source>
</reference>
<feature type="domain" description="DUF3828" evidence="1">
    <location>
        <begin position="20"/>
        <end position="138"/>
    </location>
</feature>
<accession>A0A1C6YWA6</accession>
<evidence type="ECO:0000313" key="3">
    <source>
        <dbReference type="Proteomes" id="UP000094844"/>
    </source>
</evidence>
<dbReference type="PROSITE" id="PS51257">
    <property type="entry name" value="PROKAR_LIPOPROTEIN"/>
    <property type="match status" value="1"/>
</dbReference>
<gene>
    <name evidence="2" type="ORF">BN1044_00554</name>
</gene>
<proteinExistence type="predicted"/>
<dbReference type="STRING" id="569.A6V27_19060"/>
<organism evidence="2 3">
    <name type="scientific">Hafnia alvei</name>
    <dbReference type="NCBI Taxonomy" id="569"/>
    <lineage>
        <taxon>Bacteria</taxon>
        <taxon>Pseudomonadati</taxon>
        <taxon>Pseudomonadota</taxon>
        <taxon>Gammaproteobacteria</taxon>
        <taxon>Enterobacterales</taxon>
        <taxon>Hafniaceae</taxon>
        <taxon>Hafnia</taxon>
    </lineage>
</organism>
<sequence length="166" mass="19256">MRLLILLFSFFISGCVHQSAEKRTEDFYQKYLRAYAENTSEIKDDSSVSHDYIAADTARRLTEIHAIREQEITGSDYFTYTQDYAPEWIPLLKVGHARDFMGGKVVDVWLGIEDTKHIKIEVYLRLEDGKWKIYRVRNISGNTEQYIFDDRAIASAKAYAATIPTE</sequence>
<name>A0A1C6YWA6_HAFAL</name>
<dbReference type="RefSeq" id="WP_072307455.1">
    <property type="nucleotide sequence ID" value="NZ_FMIQ01000006.1"/>
</dbReference>
<dbReference type="Pfam" id="PF12883">
    <property type="entry name" value="DUF3828"/>
    <property type="match status" value="1"/>
</dbReference>
<dbReference type="EMBL" id="FMIQ01000006">
    <property type="protein sequence ID" value="SCM51101.1"/>
    <property type="molecule type" value="Genomic_DNA"/>
</dbReference>
<protein>
    <recommendedName>
        <fullName evidence="1">DUF3828 domain-containing protein</fullName>
    </recommendedName>
</protein>
<dbReference type="Proteomes" id="UP000094844">
    <property type="component" value="Unassembled WGS sequence"/>
</dbReference>